<organism evidence="1 2">
    <name type="scientific">Campylobacter phage PC5</name>
    <dbReference type="NCBI Taxonomy" id="1541690"/>
    <lineage>
        <taxon>Viruses</taxon>
        <taxon>Duplodnaviria</taxon>
        <taxon>Heunggongvirae</taxon>
        <taxon>Uroviricota</taxon>
        <taxon>Caudoviricetes</taxon>
        <taxon>Connertonviridae</taxon>
        <taxon>Fletchervirus</taxon>
        <taxon>Fletchervirus PC5</taxon>
    </lineage>
</organism>
<proteinExistence type="predicted"/>
<evidence type="ECO:0000313" key="1">
    <source>
        <dbReference type="EMBL" id="ANH51234.1"/>
    </source>
</evidence>
<accession>A0A1B0XVR2</accession>
<gene>
    <name evidence="1" type="ORF">PC5_00115</name>
</gene>
<keyword evidence="2" id="KW-1185">Reference proteome</keyword>
<name>A0A1B0XVR2_9CAUD</name>
<evidence type="ECO:0000313" key="2">
    <source>
        <dbReference type="Proteomes" id="UP000221511"/>
    </source>
</evidence>
<reference evidence="1 2" key="1">
    <citation type="submission" date="2016-05" db="EMBL/GenBank/DDBJ databases">
        <title>Campylobacter bacteriophages isolated in Slovenia.</title>
        <authorList>
            <person name="Janez N."/>
            <person name="Peterka M."/>
            <person name="Accetto T."/>
        </authorList>
    </citation>
    <scope>NUCLEOTIDE SEQUENCE [LARGE SCALE GENOMIC DNA]</scope>
</reference>
<protein>
    <submittedName>
        <fullName evidence="1">Neck protein</fullName>
    </submittedName>
</protein>
<dbReference type="Proteomes" id="UP000221511">
    <property type="component" value="Segment"/>
</dbReference>
<sequence length="243" mass="27578">MATRQSLKDYIFGMLGSPVITVELTDFQIDENINFTIQKFSEFAMYGKLKGTLLIDLPKGVRKIKLDSRISEVITLRIYPSGGGFLGLSIPGGLVITPTEMQAMLFGGTVQGNFSMQNVYSVLANMSILDTYFTIIPNYAFNPFTNMLEFFEDITSEKVLLEVRYKYIPEEEDGIYEQPWVKEYALNLCKRTWGSNIGKYDAPLIGGIKANYERIIQEANTELERLETVLLENYCEPLPLLRG</sequence>
<dbReference type="EMBL" id="KX229736">
    <property type="protein sequence ID" value="ANH51234.1"/>
    <property type="molecule type" value="Genomic_DNA"/>
</dbReference>